<keyword evidence="2" id="KW-1185">Reference proteome</keyword>
<evidence type="ECO:0000313" key="1">
    <source>
        <dbReference type="EMBL" id="QVW24238.1"/>
    </source>
</evidence>
<reference evidence="1 2" key="1">
    <citation type="submission" date="2021-05" db="EMBL/GenBank/DDBJ databases">
        <title>Complete genome of the cytokinin-producing biocontrol strain Pseudomonas fluorescens G20-18.</title>
        <authorList>
            <person name="Nielsen T.K."/>
            <person name="Mekureyaw M.F."/>
            <person name="Hansen L.H."/>
            <person name="Nicolaisen M.H."/>
            <person name="Roitsch T.G."/>
            <person name="Hennessy R.C."/>
        </authorList>
    </citation>
    <scope>NUCLEOTIDE SEQUENCE [LARGE SCALE GENOMIC DNA]</scope>
    <source>
        <strain evidence="1 2">G20-18</strain>
    </source>
</reference>
<sequence length="254" mass="26854">MQRYKVFTGNFAANWSANIMTNQTASPWDSQDSSEATVSAVTAAAEAAVAAVAAVVAAAEAAVASEGAEAFATVLHPRPPTIVSPSQNSQHNVGYVIPAGNCEPGAVVDIMGENGFFLGNATVNGNNWLYTKRWPVGQYAYRVRQTSGGEYSDLSEVRRFTVVNQKDVPSIMAPSDGATYKAGPMTIIVAAHSAATAVRLLSHDDSVLGVCVKVADGVWRFTFTWTAGVKHLKAVQDLNGQPRVGSMIGFYVNP</sequence>
<dbReference type="Proteomes" id="UP000681155">
    <property type="component" value="Chromosome"/>
</dbReference>
<gene>
    <name evidence="1" type="ORF">KJF94_01245</name>
</gene>
<dbReference type="EMBL" id="CP075566">
    <property type="protein sequence ID" value="QVW24238.1"/>
    <property type="molecule type" value="Genomic_DNA"/>
</dbReference>
<proteinExistence type="predicted"/>
<evidence type="ECO:0000313" key="2">
    <source>
        <dbReference type="Proteomes" id="UP000681155"/>
    </source>
</evidence>
<accession>A0ABX8EZV7</accession>
<protein>
    <submittedName>
        <fullName evidence="1">Uncharacterized protein</fullName>
    </submittedName>
</protein>
<organism evidence="1 2">
    <name type="scientific">Pseudomonas hormoni</name>
    <dbReference type="NCBI Taxonomy" id="3093767"/>
    <lineage>
        <taxon>Bacteria</taxon>
        <taxon>Pseudomonadati</taxon>
        <taxon>Pseudomonadota</taxon>
        <taxon>Gammaproteobacteria</taxon>
        <taxon>Pseudomonadales</taxon>
        <taxon>Pseudomonadaceae</taxon>
        <taxon>Pseudomonas</taxon>
    </lineage>
</organism>
<name>A0ABX8EZV7_9PSED</name>
<dbReference type="RefSeq" id="WP_214380703.1">
    <property type="nucleotide sequence ID" value="NZ_CP075566.1"/>
</dbReference>